<keyword evidence="18" id="KW-1185">Reference proteome</keyword>
<gene>
    <name evidence="17" type="ORF">LTRI10_LOCUS43581</name>
</gene>
<evidence type="ECO:0000256" key="9">
    <source>
        <dbReference type="ARBA" id="ARBA00022989"/>
    </source>
</evidence>
<dbReference type="GO" id="GO:0019432">
    <property type="term" value="P:triglyceride biosynthetic process"/>
    <property type="evidence" value="ECO:0007669"/>
    <property type="project" value="TreeGrafter"/>
</dbReference>
<dbReference type="FunFam" id="3.30.559.10:FF:000033">
    <property type="entry name" value="O-acyltransferase (WSD1-like) family protein"/>
    <property type="match status" value="1"/>
</dbReference>
<keyword evidence="5" id="KW-1003">Cell membrane</keyword>
<comment type="pathway">
    <text evidence="3">Glycerolipid metabolism; triacylglycerol biosynthesis.</text>
</comment>
<evidence type="ECO:0008006" key="19">
    <source>
        <dbReference type="Google" id="ProtNLM"/>
    </source>
</evidence>
<dbReference type="PANTHER" id="PTHR31650">
    <property type="entry name" value="O-ACYLTRANSFERASE (WSD1-LIKE) FAMILY PROTEIN"/>
    <property type="match status" value="1"/>
</dbReference>
<keyword evidence="10" id="KW-0472">Membrane</keyword>
<dbReference type="InterPro" id="IPR045034">
    <property type="entry name" value="O-acyltransferase_WSD1-like"/>
</dbReference>
<dbReference type="InterPro" id="IPR009721">
    <property type="entry name" value="O-acyltransferase_WSD1_C"/>
</dbReference>
<evidence type="ECO:0000313" key="18">
    <source>
        <dbReference type="Proteomes" id="UP001497516"/>
    </source>
</evidence>
<keyword evidence="11" id="KW-0012">Acyltransferase</keyword>
<evidence type="ECO:0000256" key="8">
    <source>
        <dbReference type="ARBA" id="ARBA00022824"/>
    </source>
</evidence>
<dbReference type="GO" id="GO:0005789">
    <property type="term" value="C:endoplasmic reticulum membrane"/>
    <property type="evidence" value="ECO:0007669"/>
    <property type="project" value="UniProtKB-SubCell"/>
</dbReference>
<comment type="pathway">
    <text evidence="4">Lipid metabolism.</text>
</comment>
<comment type="catalytic activity">
    <reaction evidence="14">
        <text>an acyl-CoA + a 1,2-diacyl-sn-glycerol = a triacyl-sn-glycerol + CoA</text>
        <dbReference type="Rhea" id="RHEA:10868"/>
        <dbReference type="ChEBI" id="CHEBI:17815"/>
        <dbReference type="ChEBI" id="CHEBI:57287"/>
        <dbReference type="ChEBI" id="CHEBI:58342"/>
        <dbReference type="ChEBI" id="CHEBI:64615"/>
        <dbReference type="EC" id="2.3.1.20"/>
    </reaction>
</comment>
<keyword evidence="6" id="KW-0808">Transferase</keyword>
<dbReference type="GO" id="GO:0004144">
    <property type="term" value="F:diacylglycerol O-acyltransferase activity"/>
    <property type="evidence" value="ECO:0007669"/>
    <property type="project" value="UniProtKB-EC"/>
</dbReference>
<dbReference type="EMBL" id="OZ034820">
    <property type="protein sequence ID" value="CAL1403668.1"/>
    <property type="molecule type" value="Genomic_DNA"/>
</dbReference>
<comment type="catalytic activity">
    <reaction evidence="13">
        <text>a long chain fatty alcohol + a fatty acyl-CoA = a long-chain alcohol wax ester + CoA</text>
        <dbReference type="Rhea" id="RHEA:38443"/>
        <dbReference type="ChEBI" id="CHEBI:17135"/>
        <dbReference type="ChEBI" id="CHEBI:57287"/>
        <dbReference type="ChEBI" id="CHEBI:77636"/>
        <dbReference type="ChEBI" id="CHEBI:235323"/>
        <dbReference type="EC" id="2.3.1.75"/>
    </reaction>
</comment>
<evidence type="ECO:0000256" key="5">
    <source>
        <dbReference type="ARBA" id="ARBA00022475"/>
    </source>
</evidence>
<evidence type="ECO:0000259" key="15">
    <source>
        <dbReference type="Pfam" id="PF03007"/>
    </source>
</evidence>
<sequence length="509" mass="56316">MAGEIKAGEEVVVAADVKAIDKEKSSFTGYALSPAARLFHSPKFNCYIVAIMGCKTKINPAVVKLGLERTLIKHPRFSSKPVVDGCKGRKMKWEQTEVNLDDHIIIPNLDDGDVVESPDKFVEDYVSHLTTLPLDLNKPLWELHLLNVKTSDAEAVGVFKIHHSIGDGASLVSLLLACTRKSSDPEELPTVPMNNKPSPGAAALSGGVFLLIWTLLKLIWNTLVDLFLFAATMLFLKDTKTPIKALKVEGQQLRRFVHRTVSLDDIKLVKNALNMTINDVIVGVTQAGLSKYLYRRYGEDQQHRGTESQKLDIPRNIRLRASVLVNLRPTTGIQDLADLMAKGPKEKWGWGNWIGYLMLPLTISSQDDPLEHVRRAKSIIDRKKLSLEPVFTCLGARIVIQTLGVKVASWIANRVLFNTTLAFSNMAGPVEEISFYGHPLSYLAPTVYGHPHALTIHFQSYCNTITISLAVDPGLIPDPHVLCGDLEDSLKAIKEAVVQKFVQKDPGIV</sequence>
<name>A0AAV2FZ50_9ROSI</name>
<dbReference type="GO" id="GO:0047196">
    <property type="term" value="F:long-chain-alcohol O-fatty-acyltransferase activity"/>
    <property type="evidence" value="ECO:0007669"/>
    <property type="project" value="UniProtKB-EC"/>
</dbReference>
<comment type="similarity">
    <text evidence="12">In the N-terminal section; belongs to the long-chain O-acyltransferase family.</text>
</comment>
<dbReference type="PANTHER" id="PTHR31650:SF1">
    <property type="entry name" value="WAX ESTER SYNTHASE_DIACYLGLYCEROL ACYLTRANSFERASE 4-RELATED"/>
    <property type="match status" value="1"/>
</dbReference>
<accession>A0AAV2FZ50</accession>
<feature type="domain" description="O-acyltransferase WSD1 C-terminal" evidence="16">
    <location>
        <begin position="350"/>
        <end position="494"/>
    </location>
</feature>
<evidence type="ECO:0000313" key="17">
    <source>
        <dbReference type="EMBL" id="CAL1403668.1"/>
    </source>
</evidence>
<evidence type="ECO:0000256" key="11">
    <source>
        <dbReference type="ARBA" id="ARBA00023315"/>
    </source>
</evidence>
<feature type="domain" description="O-acyltransferase WSD1-like N-terminal" evidence="15">
    <location>
        <begin position="68"/>
        <end position="281"/>
    </location>
</feature>
<evidence type="ECO:0000256" key="2">
    <source>
        <dbReference type="ARBA" id="ARBA00004389"/>
    </source>
</evidence>
<evidence type="ECO:0000256" key="12">
    <source>
        <dbReference type="ARBA" id="ARBA00024360"/>
    </source>
</evidence>
<evidence type="ECO:0000256" key="14">
    <source>
        <dbReference type="ARBA" id="ARBA00048109"/>
    </source>
</evidence>
<evidence type="ECO:0000256" key="6">
    <source>
        <dbReference type="ARBA" id="ARBA00022679"/>
    </source>
</evidence>
<dbReference type="Pfam" id="PF03007">
    <property type="entry name" value="WS_DGAT_cat"/>
    <property type="match status" value="1"/>
</dbReference>
<dbReference type="SUPFAM" id="SSF52777">
    <property type="entry name" value="CoA-dependent acyltransferases"/>
    <property type="match status" value="1"/>
</dbReference>
<evidence type="ECO:0000259" key="16">
    <source>
        <dbReference type="Pfam" id="PF06974"/>
    </source>
</evidence>
<evidence type="ECO:0000256" key="1">
    <source>
        <dbReference type="ARBA" id="ARBA00004162"/>
    </source>
</evidence>
<dbReference type="InterPro" id="IPR004255">
    <property type="entry name" value="O-acyltransferase_WSD1_N"/>
</dbReference>
<organism evidence="17 18">
    <name type="scientific">Linum trigynum</name>
    <dbReference type="NCBI Taxonomy" id="586398"/>
    <lineage>
        <taxon>Eukaryota</taxon>
        <taxon>Viridiplantae</taxon>
        <taxon>Streptophyta</taxon>
        <taxon>Embryophyta</taxon>
        <taxon>Tracheophyta</taxon>
        <taxon>Spermatophyta</taxon>
        <taxon>Magnoliopsida</taxon>
        <taxon>eudicotyledons</taxon>
        <taxon>Gunneridae</taxon>
        <taxon>Pentapetalae</taxon>
        <taxon>rosids</taxon>
        <taxon>fabids</taxon>
        <taxon>Malpighiales</taxon>
        <taxon>Linaceae</taxon>
        <taxon>Linum</taxon>
    </lineage>
</organism>
<dbReference type="GO" id="GO:0005886">
    <property type="term" value="C:plasma membrane"/>
    <property type="evidence" value="ECO:0007669"/>
    <property type="project" value="UniProtKB-SubCell"/>
</dbReference>
<reference evidence="17 18" key="1">
    <citation type="submission" date="2024-04" db="EMBL/GenBank/DDBJ databases">
        <authorList>
            <person name="Fracassetti M."/>
        </authorList>
    </citation>
    <scope>NUCLEOTIDE SEQUENCE [LARGE SCALE GENOMIC DNA]</scope>
</reference>
<evidence type="ECO:0000256" key="4">
    <source>
        <dbReference type="ARBA" id="ARBA00005189"/>
    </source>
</evidence>
<keyword evidence="9" id="KW-1133">Transmembrane helix</keyword>
<dbReference type="AlphaFoldDB" id="A0AAV2FZ50"/>
<evidence type="ECO:0000256" key="7">
    <source>
        <dbReference type="ARBA" id="ARBA00022692"/>
    </source>
</evidence>
<comment type="subcellular location">
    <subcellularLocation>
        <location evidence="1">Cell membrane</location>
        <topology evidence="1">Single-pass membrane protein</topology>
    </subcellularLocation>
    <subcellularLocation>
        <location evidence="2">Endoplasmic reticulum membrane</location>
        <topology evidence="2">Single-pass membrane protein</topology>
    </subcellularLocation>
</comment>
<evidence type="ECO:0000256" key="13">
    <source>
        <dbReference type="ARBA" id="ARBA00047604"/>
    </source>
</evidence>
<keyword evidence="7" id="KW-0812">Transmembrane</keyword>
<evidence type="ECO:0000256" key="10">
    <source>
        <dbReference type="ARBA" id="ARBA00023136"/>
    </source>
</evidence>
<evidence type="ECO:0000256" key="3">
    <source>
        <dbReference type="ARBA" id="ARBA00004771"/>
    </source>
</evidence>
<protein>
    <recommendedName>
        <fullName evidence="19">Diacylglycerol O-acyltransferase</fullName>
    </recommendedName>
</protein>
<dbReference type="Pfam" id="PF06974">
    <property type="entry name" value="WS_DGAT_C"/>
    <property type="match status" value="1"/>
</dbReference>
<keyword evidence="8" id="KW-0256">Endoplasmic reticulum</keyword>
<dbReference type="Proteomes" id="UP001497516">
    <property type="component" value="Chromosome 7"/>
</dbReference>
<proteinExistence type="inferred from homology"/>